<dbReference type="InterPro" id="IPR003769">
    <property type="entry name" value="ClpS_core"/>
</dbReference>
<dbReference type="InterPro" id="IPR014719">
    <property type="entry name" value="Ribosomal_bL12_C/ClpS-like"/>
</dbReference>
<comment type="caution">
    <text evidence="2">The sequence shown here is derived from an EMBL/GenBank/DDBJ whole genome shotgun (WGS) entry which is preliminary data.</text>
</comment>
<accession>A0A8J3IGD8</accession>
<dbReference type="Proteomes" id="UP000597444">
    <property type="component" value="Unassembled WGS sequence"/>
</dbReference>
<dbReference type="GO" id="GO:0030163">
    <property type="term" value="P:protein catabolic process"/>
    <property type="evidence" value="ECO:0007669"/>
    <property type="project" value="InterPro"/>
</dbReference>
<dbReference type="SUPFAM" id="SSF54736">
    <property type="entry name" value="ClpS-like"/>
    <property type="match status" value="1"/>
</dbReference>
<protein>
    <submittedName>
        <fullName evidence="2">ATP-dependent Clp protease adaptor ClpS</fullName>
    </submittedName>
</protein>
<dbReference type="Pfam" id="PF02617">
    <property type="entry name" value="ClpS"/>
    <property type="match status" value="1"/>
</dbReference>
<feature type="domain" description="Adaptor protein ClpS core" evidence="1">
    <location>
        <begin position="28"/>
        <end position="98"/>
    </location>
</feature>
<evidence type="ECO:0000313" key="2">
    <source>
        <dbReference type="EMBL" id="GHO92068.1"/>
    </source>
</evidence>
<dbReference type="GO" id="GO:0006508">
    <property type="term" value="P:proteolysis"/>
    <property type="evidence" value="ECO:0007669"/>
    <property type="project" value="UniProtKB-KW"/>
</dbReference>
<organism evidence="2 3">
    <name type="scientific">Reticulibacter mediterranei</name>
    <dbReference type="NCBI Taxonomy" id="2778369"/>
    <lineage>
        <taxon>Bacteria</taxon>
        <taxon>Bacillati</taxon>
        <taxon>Chloroflexota</taxon>
        <taxon>Ktedonobacteria</taxon>
        <taxon>Ktedonobacterales</taxon>
        <taxon>Reticulibacteraceae</taxon>
        <taxon>Reticulibacter</taxon>
    </lineage>
</organism>
<dbReference type="PANTHER" id="PTHR33473:SF19">
    <property type="entry name" value="ATP-DEPENDENT CLP PROTEASE ADAPTER PROTEIN CLPS"/>
    <property type="match status" value="1"/>
</dbReference>
<evidence type="ECO:0000313" key="3">
    <source>
        <dbReference type="Proteomes" id="UP000597444"/>
    </source>
</evidence>
<proteinExistence type="predicted"/>
<dbReference type="AlphaFoldDB" id="A0A8J3IGD8"/>
<dbReference type="Gene3D" id="3.30.1390.10">
    <property type="match status" value="1"/>
</dbReference>
<keyword evidence="2" id="KW-0378">Hydrolase</keyword>
<sequence length="103" mass="11791">MVFQDQLAFPRLQIKPEKIIRQHTKLLPPYKVILFDDDVNEMNYVIFALLHSVNNLSAQEAESIMLSAHLTGSAIVVVCPRELAEYYQERLLSYGLTATIEPE</sequence>
<dbReference type="RefSeq" id="WP_220202927.1">
    <property type="nucleotide sequence ID" value="NZ_BNJK01000001.1"/>
</dbReference>
<keyword evidence="2" id="KW-0645">Protease</keyword>
<reference evidence="2" key="1">
    <citation type="submission" date="2020-10" db="EMBL/GenBank/DDBJ databases">
        <title>Taxonomic study of unclassified bacteria belonging to the class Ktedonobacteria.</title>
        <authorList>
            <person name="Yabe S."/>
            <person name="Wang C.M."/>
            <person name="Zheng Y."/>
            <person name="Sakai Y."/>
            <person name="Cavaletti L."/>
            <person name="Monciardini P."/>
            <person name="Donadio S."/>
        </authorList>
    </citation>
    <scope>NUCLEOTIDE SEQUENCE</scope>
    <source>
        <strain evidence="2">ID150040</strain>
    </source>
</reference>
<keyword evidence="3" id="KW-1185">Reference proteome</keyword>
<dbReference type="InterPro" id="IPR022935">
    <property type="entry name" value="ClpS"/>
</dbReference>
<dbReference type="GO" id="GO:0008233">
    <property type="term" value="F:peptidase activity"/>
    <property type="evidence" value="ECO:0007669"/>
    <property type="project" value="UniProtKB-KW"/>
</dbReference>
<dbReference type="PANTHER" id="PTHR33473">
    <property type="entry name" value="ATP-DEPENDENT CLP PROTEASE ADAPTER PROTEIN CLPS1, CHLOROPLASTIC"/>
    <property type="match status" value="1"/>
</dbReference>
<gene>
    <name evidence="2" type="primary">clpS</name>
    <name evidence="2" type="ORF">KSF_021160</name>
</gene>
<dbReference type="EMBL" id="BNJK01000001">
    <property type="protein sequence ID" value="GHO92068.1"/>
    <property type="molecule type" value="Genomic_DNA"/>
</dbReference>
<evidence type="ECO:0000259" key="1">
    <source>
        <dbReference type="Pfam" id="PF02617"/>
    </source>
</evidence>
<name>A0A8J3IGD8_9CHLR</name>